<accession>A0AAV7C281</accession>
<dbReference type="EMBL" id="WNYA01000004">
    <property type="protein sequence ID" value="KAG8579070.1"/>
    <property type="molecule type" value="Genomic_DNA"/>
</dbReference>
<comment type="caution">
    <text evidence="1">The sequence shown here is derived from an EMBL/GenBank/DDBJ whole genome shotgun (WGS) entry which is preliminary data.</text>
</comment>
<protein>
    <recommendedName>
        <fullName evidence="3">Interleukin-7</fullName>
    </recommendedName>
</protein>
<evidence type="ECO:0000313" key="1">
    <source>
        <dbReference type="EMBL" id="KAG8579070.1"/>
    </source>
</evidence>
<reference evidence="1" key="1">
    <citation type="thesis" date="2020" institute="ProQuest LLC" country="789 East Eisenhower Parkway, Ann Arbor, MI, USA">
        <title>Comparative Genomics and Chromosome Evolution.</title>
        <authorList>
            <person name="Mudd A.B."/>
        </authorList>
    </citation>
    <scope>NUCLEOTIDE SEQUENCE</scope>
    <source>
        <strain evidence="1">237g6f4</strain>
        <tissue evidence="1">Blood</tissue>
    </source>
</reference>
<sequence length="86" mass="9896">MAEHFQDGSSHLLGHLFDLHQDNLQPDGFSHFETAHHFCKVNEKGKLGCQLKRVCQITKAIITRCQINADNLQLNLRNTSDNQIRR</sequence>
<dbReference type="Proteomes" id="UP000824782">
    <property type="component" value="Unassembled WGS sequence"/>
</dbReference>
<name>A0AAV7C281_ENGPU</name>
<proteinExistence type="predicted"/>
<organism evidence="1 2">
    <name type="scientific">Engystomops pustulosus</name>
    <name type="common">Tungara frog</name>
    <name type="synonym">Physalaemus pustulosus</name>
    <dbReference type="NCBI Taxonomy" id="76066"/>
    <lineage>
        <taxon>Eukaryota</taxon>
        <taxon>Metazoa</taxon>
        <taxon>Chordata</taxon>
        <taxon>Craniata</taxon>
        <taxon>Vertebrata</taxon>
        <taxon>Euteleostomi</taxon>
        <taxon>Amphibia</taxon>
        <taxon>Batrachia</taxon>
        <taxon>Anura</taxon>
        <taxon>Neobatrachia</taxon>
        <taxon>Hyloidea</taxon>
        <taxon>Leptodactylidae</taxon>
        <taxon>Leiuperinae</taxon>
        <taxon>Engystomops</taxon>
    </lineage>
</organism>
<dbReference type="AlphaFoldDB" id="A0AAV7C281"/>
<keyword evidence="2" id="KW-1185">Reference proteome</keyword>
<gene>
    <name evidence="1" type="ORF">GDO81_010705</name>
</gene>
<evidence type="ECO:0008006" key="3">
    <source>
        <dbReference type="Google" id="ProtNLM"/>
    </source>
</evidence>
<evidence type="ECO:0000313" key="2">
    <source>
        <dbReference type="Proteomes" id="UP000824782"/>
    </source>
</evidence>